<dbReference type="OrthoDB" id="5290098at2"/>
<accession>A0A1H3GQV4</accession>
<evidence type="ECO:0000256" key="2">
    <source>
        <dbReference type="ARBA" id="ARBA00022963"/>
    </source>
</evidence>
<feature type="short sequence motif" description="GXSXG" evidence="4">
    <location>
        <begin position="50"/>
        <end position="54"/>
    </location>
</feature>
<keyword evidence="3 4" id="KW-0443">Lipid metabolism</keyword>
<dbReference type="GO" id="GO:0016787">
    <property type="term" value="F:hydrolase activity"/>
    <property type="evidence" value="ECO:0007669"/>
    <property type="project" value="UniProtKB-UniRule"/>
</dbReference>
<dbReference type="GO" id="GO:0016042">
    <property type="term" value="P:lipid catabolic process"/>
    <property type="evidence" value="ECO:0007669"/>
    <property type="project" value="UniProtKB-UniRule"/>
</dbReference>
<feature type="short sequence motif" description="DGA/G" evidence="4">
    <location>
        <begin position="166"/>
        <end position="168"/>
    </location>
</feature>
<proteinExistence type="predicted"/>
<dbReference type="InterPro" id="IPR016035">
    <property type="entry name" value="Acyl_Trfase/lysoPLipase"/>
</dbReference>
<dbReference type="Gene3D" id="3.40.1090.10">
    <property type="entry name" value="Cytosolic phospholipase A2 catalytic domain"/>
    <property type="match status" value="2"/>
</dbReference>
<evidence type="ECO:0000256" key="4">
    <source>
        <dbReference type="PROSITE-ProRule" id="PRU01161"/>
    </source>
</evidence>
<evidence type="ECO:0000256" key="1">
    <source>
        <dbReference type="ARBA" id="ARBA00022801"/>
    </source>
</evidence>
<comment type="caution">
    <text evidence="4">Lacks conserved residue(s) required for the propagation of feature annotation.</text>
</comment>
<evidence type="ECO:0000259" key="5">
    <source>
        <dbReference type="PROSITE" id="PS51635"/>
    </source>
</evidence>
<keyword evidence="7" id="KW-1185">Reference proteome</keyword>
<dbReference type="InterPro" id="IPR050301">
    <property type="entry name" value="NTE"/>
</dbReference>
<dbReference type="PANTHER" id="PTHR14226:SF76">
    <property type="entry name" value="NTE FAMILY PROTEIN RSSA"/>
    <property type="match status" value="1"/>
</dbReference>
<name>A0A1H3GQV4_9PROT</name>
<evidence type="ECO:0000313" key="6">
    <source>
        <dbReference type="EMBL" id="SDY05430.1"/>
    </source>
</evidence>
<dbReference type="PROSITE" id="PS51635">
    <property type="entry name" value="PNPLA"/>
    <property type="match status" value="1"/>
</dbReference>
<keyword evidence="2 4" id="KW-0442">Lipid degradation</keyword>
<dbReference type="SUPFAM" id="SSF52151">
    <property type="entry name" value="FabD/lysophospholipase-like"/>
    <property type="match status" value="1"/>
</dbReference>
<feature type="domain" description="PNPLA" evidence="5">
    <location>
        <begin position="19"/>
        <end position="179"/>
    </location>
</feature>
<feature type="active site" description="Nucleophile" evidence="4">
    <location>
        <position position="52"/>
    </location>
</feature>
<organism evidence="6 7">
    <name type="scientific">Nitrosomonas halophila</name>
    <dbReference type="NCBI Taxonomy" id="44576"/>
    <lineage>
        <taxon>Bacteria</taxon>
        <taxon>Pseudomonadati</taxon>
        <taxon>Pseudomonadota</taxon>
        <taxon>Betaproteobacteria</taxon>
        <taxon>Nitrosomonadales</taxon>
        <taxon>Nitrosomonadaceae</taxon>
        <taxon>Nitrosomonas</taxon>
    </lineage>
</organism>
<gene>
    <name evidence="6" type="ORF">SAMN05421881_101629</name>
</gene>
<feature type="active site" description="Proton acceptor" evidence="4">
    <location>
        <position position="166"/>
    </location>
</feature>
<keyword evidence="1 4" id="KW-0378">Hydrolase</keyword>
<dbReference type="PANTHER" id="PTHR14226">
    <property type="entry name" value="NEUROPATHY TARGET ESTERASE/SWISS CHEESE D.MELANOGASTER"/>
    <property type="match status" value="1"/>
</dbReference>
<sequence length="351" mass="38031">MQKPFIPSTLIASDITIGLALGSGSARGLAHIGALRAIEAHGMKVDLIAGSSIGALVGAVYAAGNLDALESSFRTFDWKKLVSLLDLTLPKSGLMDGKKVMDFVSTHLEIREIEQLPRPFQAVATDILTAREIALGTGDLMNAIRASIAVPGIFTPVYSDEHILVDGGLVNPVPVSVARAMGADFVIAIDLNHEAPYSRDKKPLSSLTQKAETAAHSSMDNTAMHPMHNDTSVSVLQAMQHFKQVMSTLDHSTSTRLKKWLEMDTGLNIFEIILSSINIMAAKITESRMKVDPPDLVIQPPLGDVHFLAFDQADKIIERSYQSALQALSTLDPAVFQTHKRRPIIGRHKSN</sequence>
<dbReference type="InterPro" id="IPR002641">
    <property type="entry name" value="PNPLA_dom"/>
</dbReference>
<dbReference type="Proteomes" id="UP000198640">
    <property type="component" value="Unassembled WGS sequence"/>
</dbReference>
<evidence type="ECO:0000313" key="7">
    <source>
        <dbReference type="Proteomes" id="UP000198640"/>
    </source>
</evidence>
<protein>
    <submittedName>
        <fullName evidence="6">NTE family protein</fullName>
    </submittedName>
</protein>
<dbReference type="AlphaFoldDB" id="A0A1H3GQV4"/>
<dbReference type="Pfam" id="PF01734">
    <property type="entry name" value="Patatin"/>
    <property type="match status" value="1"/>
</dbReference>
<dbReference type="EMBL" id="FNOY01000016">
    <property type="protein sequence ID" value="SDY05430.1"/>
    <property type="molecule type" value="Genomic_DNA"/>
</dbReference>
<dbReference type="STRING" id="44576.SAMN05421881_101629"/>
<evidence type="ECO:0000256" key="3">
    <source>
        <dbReference type="ARBA" id="ARBA00023098"/>
    </source>
</evidence>
<reference evidence="6 7" key="1">
    <citation type="submission" date="2016-10" db="EMBL/GenBank/DDBJ databases">
        <authorList>
            <person name="de Groot N.N."/>
        </authorList>
    </citation>
    <scope>NUCLEOTIDE SEQUENCE [LARGE SCALE GENOMIC DNA]</scope>
    <source>
        <strain evidence="6 7">Nm1</strain>
    </source>
</reference>